<dbReference type="EMBL" id="JBHFNT010000300">
    <property type="protein sequence ID" value="MFB2839230.1"/>
    <property type="molecule type" value="Genomic_DNA"/>
</dbReference>
<protein>
    <submittedName>
        <fullName evidence="2">Uncharacterized protein</fullName>
    </submittedName>
</protein>
<dbReference type="RefSeq" id="WP_413281511.1">
    <property type="nucleotide sequence ID" value="NZ_JBHFNT010000300.1"/>
</dbReference>
<gene>
    <name evidence="2" type="ORF">ACE1CA_32470</name>
</gene>
<evidence type="ECO:0000313" key="2">
    <source>
        <dbReference type="EMBL" id="MFB2839230.1"/>
    </source>
</evidence>
<keyword evidence="1" id="KW-0812">Transmembrane</keyword>
<name>A0ABV4WVT1_9CYAN</name>
<organism evidence="2 3">
    <name type="scientific">Floridaenema evergladense BLCC-F167</name>
    <dbReference type="NCBI Taxonomy" id="3153639"/>
    <lineage>
        <taxon>Bacteria</taxon>
        <taxon>Bacillati</taxon>
        <taxon>Cyanobacteriota</taxon>
        <taxon>Cyanophyceae</taxon>
        <taxon>Oscillatoriophycideae</taxon>
        <taxon>Aerosakkonematales</taxon>
        <taxon>Aerosakkonemataceae</taxon>
        <taxon>Floridanema</taxon>
        <taxon>Floridanema evergladense</taxon>
    </lineage>
</organism>
<dbReference type="Proteomes" id="UP001576780">
    <property type="component" value="Unassembled WGS sequence"/>
</dbReference>
<reference evidence="2 3" key="1">
    <citation type="submission" date="2024-09" db="EMBL/GenBank/DDBJ databases">
        <title>Floridaenema gen nov. (Aerosakkonemataceae, Aerosakkonematales ord. nov., Cyanobacteria) from benthic tropical and subtropical fresh waters, with the description of four new species.</title>
        <authorList>
            <person name="Moretto J.A."/>
            <person name="Berthold D.E."/>
            <person name="Lefler F.W."/>
            <person name="Huang I.-S."/>
            <person name="Laughinghouse H. IV."/>
        </authorList>
    </citation>
    <scope>NUCLEOTIDE SEQUENCE [LARGE SCALE GENOMIC DNA]</scope>
    <source>
        <strain evidence="2 3">BLCC-F167</strain>
    </source>
</reference>
<keyword evidence="1" id="KW-1133">Transmembrane helix</keyword>
<keyword evidence="1" id="KW-0472">Membrane</keyword>
<evidence type="ECO:0000313" key="3">
    <source>
        <dbReference type="Proteomes" id="UP001576780"/>
    </source>
</evidence>
<accession>A0ABV4WVT1</accession>
<sequence length="102" mass="11584">MNLVIATSIIIYLLISFYFGKNWLDFFKPYAAPTPESYFLSFVVLVIITISWPLVVPLYLITFLTSFVAKGLVSAKPKKTDFKQSTTTFTLTVTPVYQSEKV</sequence>
<evidence type="ECO:0000256" key="1">
    <source>
        <dbReference type="SAM" id="Phobius"/>
    </source>
</evidence>
<keyword evidence="3" id="KW-1185">Reference proteome</keyword>
<proteinExistence type="predicted"/>
<feature type="transmembrane region" description="Helical" evidence="1">
    <location>
        <begin position="40"/>
        <end position="69"/>
    </location>
</feature>
<comment type="caution">
    <text evidence="2">The sequence shown here is derived from an EMBL/GenBank/DDBJ whole genome shotgun (WGS) entry which is preliminary data.</text>
</comment>